<evidence type="ECO:0000313" key="2">
    <source>
        <dbReference type="Proteomes" id="UP000271974"/>
    </source>
</evidence>
<organism evidence="1 2">
    <name type="scientific">Elysia chlorotica</name>
    <name type="common">Eastern emerald elysia</name>
    <name type="synonym">Sea slug</name>
    <dbReference type="NCBI Taxonomy" id="188477"/>
    <lineage>
        <taxon>Eukaryota</taxon>
        <taxon>Metazoa</taxon>
        <taxon>Spiralia</taxon>
        <taxon>Lophotrochozoa</taxon>
        <taxon>Mollusca</taxon>
        <taxon>Gastropoda</taxon>
        <taxon>Heterobranchia</taxon>
        <taxon>Euthyneura</taxon>
        <taxon>Panpulmonata</taxon>
        <taxon>Sacoglossa</taxon>
        <taxon>Placobranchoidea</taxon>
        <taxon>Plakobranchidae</taxon>
        <taxon>Elysia</taxon>
    </lineage>
</organism>
<evidence type="ECO:0000313" key="1">
    <source>
        <dbReference type="EMBL" id="RUS68682.1"/>
    </source>
</evidence>
<dbReference type="EMBL" id="RQTK01002107">
    <property type="protein sequence ID" value="RUS68682.1"/>
    <property type="molecule type" value="Genomic_DNA"/>
</dbReference>
<feature type="non-terminal residue" evidence="1">
    <location>
        <position position="1"/>
    </location>
</feature>
<comment type="caution">
    <text evidence="1">The sequence shown here is derived from an EMBL/GenBank/DDBJ whole genome shotgun (WGS) entry which is preliminary data.</text>
</comment>
<protein>
    <submittedName>
        <fullName evidence="1">Uncharacterized protein</fullName>
    </submittedName>
</protein>
<proteinExistence type="predicted"/>
<reference evidence="1 2" key="1">
    <citation type="submission" date="2019-01" db="EMBL/GenBank/DDBJ databases">
        <title>A draft genome assembly of the solar-powered sea slug Elysia chlorotica.</title>
        <authorList>
            <person name="Cai H."/>
            <person name="Li Q."/>
            <person name="Fang X."/>
            <person name="Li J."/>
            <person name="Curtis N.E."/>
            <person name="Altenburger A."/>
            <person name="Shibata T."/>
            <person name="Feng M."/>
            <person name="Maeda T."/>
            <person name="Schwartz J.A."/>
            <person name="Shigenobu S."/>
            <person name="Lundholm N."/>
            <person name="Nishiyama T."/>
            <person name="Yang H."/>
            <person name="Hasebe M."/>
            <person name="Li S."/>
            <person name="Pierce S.K."/>
            <person name="Wang J."/>
        </authorList>
    </citation>
    <scope>NUCLEOTIDE SEQUENCE [LARGE SCALE GENOMIC DNA]</scope>
    <source>
        <strain evidence="1">EC2010</strain>
        <tissue evidence="1">Whole organism of an adult</tissue>
    </source>
</reference>
<dbReference type="AlphaFoldDB" id="A0A3S0ZJ63"/>
<gene>
    <name evidence="1" type="ORF">EGW08_023555</name>
</gene>
<feature type="non-terminal residue" evidence="1">
    <location>
        <position position="110"/>
    </location>
</feature>
<keyword evidence="2" id="KW-1185">Reference proteome</keyword>
<sequence>HPVLGRRVVDVRAAALGRVYVGDEVLEVQVGPVVAAGIGAPHDQDTVVVKVVGHVEVAQRAGQEEHTLGLRGLAHLTQALRDQEQNCYGDQALHLVHGLGDTGNTGEWEF</sequence>
<dbReference type="Proteomes" id="UP000271974">
    <property type="component" value="Unassembled WGS sequence"/>
</dbReference>
<name>A0A3S0ZJ63_ELYCH</name>
<accession>A0A3S0ZJ63</accession>